<sequence>MLLVLLLIIFRAHGFANTSNVTNRIHICGGTRVTVPWVPLRPLARSAVLMRMRKAGSSTLCNVLRGWVKIDVVVAEQFALNMNCLPLASRAVLVTHLREPLGRHESEYWYKGAGSKSHENSAERWRRWMLPSLRGCKFGAGGYIPNYYTRRLTARCGACDGSSLSCDRSAETMEAGACAHRRRLGPNDARQAIDILAKFDVVYILELAEQSARALAAALGLEEADREPFARAMVRTRITHGSQNTKPTNATIPPDVRLKLQHENVWDIQLYDAARRRYAA</sequence>
<feature type="signal peptide" evidence="1">
    <location>
        <begin position="1"/>
        <end position="16"/>
    </location>
</feature>
<keyword evidence="1" id="KW-0732">Signal</keyword>
<evidence type="ECO:0000256" key="1">
    <source>
        <dbReference type="SAM" id="SignalP"/>
    </source>
</evidence>
<gene>
    <name evidence="2" type="ORF">CTAYLR_008895</name>
</gene>
<accession>A0AAD7UJQ3</accession>
<dbReference type="InterPro" id="IPR027417">
    <property type="entry name" value="P-loop_NTPase"/>
</dbReference>
<organism evidence="2 3">
    <name type="scientific">Chrysophaeum taylorii</name>
    <dbReference type="NCBI Taxonomy" id="2483200"/>
    <lineage>
        <taxon>Eukaryota</taxon>
        <taxon>Sar</taxon>
        <taxon>Stramenopiles</taxon>
        <taxon>Ochrophyta</taxon>
        <taxon>Pelagophyceae</taxon>
        <taxon>Pelagomonadales</taxon>
        <taxon>Pelagomonadaceae</taxon>
        <taxon>Chrysophaeum</taxon>
    </lineage>
</organism>
<evidence type="ECO:0000313" key="2">
    <source>
        <dbReference type="EMBL" id="KAJ8607870.1"/>
    </source>
</evidence>
<feature type="chain" id="PRO_5041901051" description="Sulfotransferase" evidence="1">
    <location>
        <begin position="17"/>
        <end position="280"/>
    </location>
</feature>
<keyword evidence="3" id="KW-1185">Reference proteome</keyword>
<dbReference type="EMBL" id="JAQMWT010000191">
    <property type="protein sequence ID" value="KAJ8607870.1"/>
    <property type="molecule type" value="Genomic_DNA"/>
</dbReference>
<proteinExistence type="predicted"/>
<protein>
    <recommendedName>
        <fullName evidence="4">Sulfotransferase</fullName>
    </recommendedName>
</protein>
<dbReference type="Proteomes" id="UP001230188">
    <property type="component" value="Unassembled WGS sequence"/>
</dbReference>
<comment type="caution">
    <text evidence="2">The sequence shown here is derived from an EMBL/GenBank/DDBJ whole genome shotgun (WGS) entry which is preliminary data.</text>
</comment>
<name>A0AAD7UJQ3_9STRA</name>
<evidence type="ECO:0000313" key="3">
    <source>
        <dbReference type="Proteomes" id="UP001230188"/>
    </source>
</evidence>
<dbReference type="AlphaFoldDB" id="A0AAD7UJQ3"/>
<evidence type="ECO:0008006" key="4">
    <source>
        <dbReference type="Google" id="ProtNLM"/>
    </source>
</evidence>
<dbReference type="Gene3D" id="3.40.50.300">
    <property type="entry name" value="P-loop containing nucleotide triphosphate hydrolases"/>
    <property type="match status" value="1"/>
</dbReference>
<reference evidence="2" key="1">
    <citation type="submission" date="2023-01" db="EMBL/GenBank/DDBJ databases">
        <title>Metagenome sequencing of chrysophaentin producing Chrysophaeum taylorii.</title>
        <authorList>
            <person name="Davison J."/>
            <person name="Bewley C."/>
        </authorList>
    </citation>
    <scope>NUCLEOTIDE SEQUENCE</scope>
    <source>
        <strain evidence="2">NIES-1699</strain>
    </source>
</reference>